<organism evidence="1 2">
    <name type="scientific">Zalerion maritima</name>
    <dbReference type="NCBI Taxonomy" id="339359"/>
    <lineage>
        <taxon>Eukaryota</taxon>
        <taxon>Fungi</taxon>
        <taxon>Dikarya</taxon>
        <taxon>Ascomycota</taxon>
        <taxon>Pezizomycotina</taxon>
        <taxon>Sordariomycetes</taxon>
        <taxon>Lulworthiomycetidae</taxon>
        <taxon>Lulworthiales</taxon>
        <taxon>Lulworthiaceae</taxon>
        <taxon>Zalerion</taxon>
    </lineage>
</organism>
<evidence type="ECO:0000313" key="2">
    <source>
        <dbReference type="Proteomes" id="UP001201980"/>
    </source>
</evidence>
<evidence type="ECO:0000313" key="1">
    <source>
        <dbReference type="EMBL" id="KAJ2906703.1"/>
    </source>
</evidence>
<dbReference type="AlphaFoldDB" id="A0AAD5RXX7"/>
<dbReference type="EMBL" id="JAKWBI020000010">
    <property type="protein sequence ID" value="KAJ2906703.1"/>
    <property type="molecule type" value="Genomic_DNA"/>
</dbReference>
<dbReference type="Proteomes" id="UP001201980">
    <property type="component" value="Unassembled WGS sequence"/>
</dbReference>
<protein>
    <submittedName>
        <fullName evidence="1">Uncharacterized protein</fullName>
    </submittedName>
</protein>
<reference evidence="1" key="1">
    <citation type="submission" date="2022-07" db="EMBL/GenBank/DDBJ databases">
        <title>Draft genome sequence of Zalerion maritima ATCC 34329, a (micro)plastics degrading marine fungus.</title>
        <authorList>
            <person name="Paco A."/>
            <person name="Goncalves M.F.M."/>
            <person name="Rocha-Santos T.A.P."/>
            <person name="Alves A."/>
        </authorList>
    </citation>
    <scope>NUCLEOTIDE SEQUENCE</scope>
    <source>
        <strain evidence="1">ATCC 34329</strain>
    </source>
</reference>
<gene>
    <name evidence="1" type="ORF">MKZ38_000439</name>
</gene>
<accession>A0AAD5RXX7</accession>
<name>A0AAD5RXX7_9PEZI</name>
<comment type="caution">
    <text evidence="1">The sequence shown here is derived from an EMBL/GenBank/DDBJ whole genome shotgun (WGS) entry which is preliminary data.</text>
</comment>
<sequence>MFAMPSPEVESSALWVCVKPESGQFGSITEQTEAESLLSHNSKDPWEAGRTTKKQISGIRVILAHQVTIHGFER</sequence>
<proteinExistence type="predicted"/>
<keyword evidence="2" id="KW-1185">Reference proteome</keyword>